<dbReference type="InParanoid" id="A8PGT0"/>
<dbReference type="PANTHER" id="PTHR47563:SF1">
    <property type="entry name" value="PROTEIN FMP25, MITOCHONDRIAL"/>
    <property type="match status" value="1"/>
</dbReference>
<keyword evidence="3" id="KW-1185">Reference proteome</keyword>
<organism evidence="2 3">
    <name type="scientific">Coprinopsis cinerea (strain Okayama-7 / 130 / ATCC MYA-4618 / FGSC 9003)</name>
    <name type="common">Inky cap fungus</name>
    <name type="synonym">Hormographiella aspergillata</name>
    <dbReference type="NCBI Taxonomy" id="240176"/>
    <lineage>
        <taxon>Eukaryota</taxon>
        <taxon>Fungi</taxon>
        <taxon>Dikarya</taxon>
        <taxon>Basidiomycota</taxon>
        <taxon>Agaricomycotina</taxon>
        <taxon>Agaricomycetes</taxon>
        <taxon>Agaricomycetidae</taxon>
        <taxon>Agaricales</taxon>
        <taxon>Agaricineae</taxon>
        <taxon>Psathyrellaceae</taxon>
        <taxon>Coprinopsis</taxon>
    </lineage>
</organism>
<dbReference type="RefSeq" id="XP_001841273.1">
    <property type="nucleotide sequence ID" value="XM_001841221.1"/>
</dbReference>
<protein>
    <submittedName>
        <fullName evidence="2">Uncharacterized protein</fullName>
    </submittedName>
</protein>
<evidence type="ECO:0000313" key="3">
    <source>
        <dbReference type="Proteomes" id="UP000001861"/>
    </source>
</evidence>
<dbReference type="GO" id="GO:0034551">
    <property type="term" value="P:mitochondrial respiratory chain complex III assembly"/>
    <property type="evidence" value="ECO:0007669"/>
    <property type="project" value="TreeGrafter"/>
</dbReference>
<dbReference type="PROSITE" id="PS50012">
    <property type="entry name" value="RCC1_3"/>
    <property type="match status" value="1"/>
</dbReference>
<dbReference type="KEGG" id="cci:CC1G_09965"/>
<gene>
    <name evidence="2" type="ORF">CC1G_09965</name>
</gene>
<dbReference type="PANTHER" id="PTHR47563">
    <property type="entry name" value="PROTEIN FMP25, MITOCHONDRIAL"/>
    <property type="match status" value="1"/>
</dbReference>
<evidence type="ECO:0000313" key="2">
    <source>
        <dbReference type="EMBL" id="EAU80568.1"/>
    </source>
</evidence>
<dbReference type="InterPro" id="IPR009091">
    <property type="entry name" value="RCC1/BLIP-II"/>
</dbReference>
<dbReference type="OMA" id="YDQPHEI"/>
<comment type="caution">
    <text evidence="2">The sequence shown here is derived from an EMBL/GenBank/DDBJ whole genome shotgun (WGS) entry which is preliminary data.</text>
</comment>
<dbReference type="OrthoDB" id="10256179at2759"/>
<dbReference type="EMBL" id="AACS02000005">
    <property type="protein sequence ID" value="EAU80568.1"/>
    <property type="molecule type" value="Genomic_DNA"/>
</dbReference>
<reference evidence="2 3" key="1">
    <citation type="journal article" date="2010" name="Proc. Natl. Acad. Sci. U.S.A.">
        <title>Insights into evolution of multicellular fungi from the assembled chromosomes of the mushroom Coprinopsis cinerea (Coprinus cinereus).</title>
        <authorList>
            <person name="Stajich J.E."/>
            <person name="Wilke S.K."/>
            <person name="Ahren D."/>
            <person name="Au C.H."/>
            <person name="Birren B.W."/>
            <person name="Borodovsky M."/>
            <person name="Burns C."/>
            <person name="Canback B."/>
            <person name="Casselton L.A."/>
            <person name="Cheng C.K."/>
            <person name="Deng J."/>
            <person name="Dietrich F.S."/>
            <person name="Fargo D.C."/>
            <person name="Farman M.L."/>
            <person name="Gathman A.C."/>
            <person name="Goldberg J."/>
            <person name="Guigo R."/>
            <person name="Hoegger P.J."/>
            <person name="Hooker J.B."/>
            <person name="Huggins A."/>
            <person name="James T.Y."/>
            <person name="Kamada T."/>
            <person name="Kilaru S."/>
            <person name="Kodira C."/>
            <person name="Kues U."/>
            <person name="Kupfer D."/>
            <person name="Kwan H.S."/>
            <person name="Lomsadze A."/>
            <person name="Li W."/>
            <person name="Lilly W.W."/>
            <person name="Ma L.J."/>
            <person name="Mackey A.J."/>
            <person name="Manning G."/>
            <person name="Martin F."/>
            <person name="Muraguchi H."/>
            <person name="Natvig D.O."/>
            <person name="Palmerini H."/>
            <person name="Ramesh M.A."/>
            <person name="Rehmeyer C.J."/>
            <person name="Roe B.A."/>
            <person name="Shenoy N."/>
            <person name="Stanke M."/>
            <person name="Ter-Hovhannisyan V."/>
            <person name="Tunlid A."/>
            <person name="Velagapudi R."/>
            <person name="Vision T.J."/>
            <person name="Zeng Q."/>
            <person name="Zolan M.E."/>
            <person name="Pukkila P.J."/>
        </authorList>
    </citation>
    <scope>NUCLEOTIDE SEQUENCE [LARGE SCALE GENOMIC DNA]</scope>
    <source>
        <strain evidence="3">Okayama-7 / 130 / ATCC MYA-4618 / FGSC 9003</strain>
    </source>
</reference>
<accession>A8PGT0</accession>
<dbReference type="Pfam" id="PF13540">
    <property type="entry name" value="RCC1_2"/>
    <property type="match status" value="1"/>
</dbReference>
<dbReference type="AlphaFoldDB" id="A8PGT0"/>
<dbReference type="SUPFAM" id="SSF50985">
    <property type="entry name" value="RCC1/BLIP-II"/>
    <property type="match status" value="1"/>
</dbReference>
<dbReference type="GeneID" id="6017951"/>
<dbReference type="Proteomes" id="UP000001861">
    <property type="component" value="Unassembled WGS sequence"/>
</dbReference>
<dbReference type="InterPro" id="IPR000408">
    <property type="entry name" value="Reg_chr_condens"/>
</dbReference>
<dbReference type="STRING" id="240176.A8PGT0"/>
<dbReference type="Gene3D" id="2.130.10.30">
    <property type="entry name" value="Regulator of chromosome condensation 1/beta-lactamase-inhibitor protein II"/>
    <property type="match status" value="1"/>
</dbReference>
<sequence>MLRRTVVNGFRNAPRVRQIHTRTSGGREGFQQWRTTRRSAAVIAAAVIGTSVLYSVSAKGNLVHNDVQNGDPQWKLHAGLADGALVKDQETLRSLVWGSNRSKILSPQSTYDDSIRAPAVALWLDGVALRDLQLHERYGACVDARGDVYQWGDGFFGDLLAGQASSTGKHHGPKLTLKGKNITQLQLTEDKVYALSASGHIYVLAAKAEKQTLAPGRPTPSSDGWWGTGWLWGEDQTIDFVKLESNEKLDWGEKYVSVSSSIYEVMLNAHRFTSLAAGNNHLLALTSKGRTFAHPINKKANRHGQLGFRKFAIPDPSAQITGQDSHLHVELTPKSLADPYGKASRAVRVKSEVPPYEDDLANIDDSPIRFCPFIYELPVLKGVDVAQITAGSRSSFVRTTTGRVLGWGANEFGQIGLGSNVALDTITVPTEVVLWRLTPGNVKSSCRAVAAGGDLTGFIVDRDSEREPEYTELLMAGNGQYGGLGNNTFSTAQSSPLRVKAVSGLHQYNDRTKQLDAIKPNDISISPTGHVLLALNSSADSGGVGGSDVLVWGRNFDSELGNGKKSSISSPTRLEVPVGERLMLMKRKAKEVKDLHGKTWKTGVNVEQRVATGYGSSVVYWKISA</sequence>
<dbReference type="eggNOG" id="KOG1426">
    <property type="taxonomic scope" value="Eukaryota"/>
</dbReference>
<proteinExistence type="predicted"/>
<evidence type="ECO:0000256" key="1">
    <source>
        <dbReference type="PROSITE-ProRule" id="PRU00235"/>
    </source>
</evidence>
<name>A8PGT0_COPC7</name>
<dbReference type="InterPro" id="IPR053245">
    <property type="entry name" value="MitoProcess-Associated"/>
</dbReference>
<dbReference type="GO" id="GO:0005743">
    <property type="term" value="C:mitochondrial inner membrane"/>
    <property type="evidence" value="ECO:0007669"/>
    <property type="project" value="TreeGrafter"/>
</dbReference>
<feature type="repeat" description="RCC1" evidence="1">
    <location>
        <begin position="402"/>
        <end position="462"/>
    </location>
</feature>
<dbReference type="VEuPathDB" id="FungiDB:CC1G_09965"/>